<reference evidence="1" key="1">
    <citation type="submission" date="2022-10" db="EMBL/GenBank/DDBJ databases">
        <title>Complete Genome of Trichothecium roseum strain YXFP-22015, a Plant Pathogen Isolated from Citrus.</title>
        <authorList>
            <person name="Wang Y."/>
            <person name="Zhu L."/>
        </authorList>
    </citation>
    <scope>NUCLEOTIDE SEQUENCE</scope>
    <source>
        <strain evidence="1">YXFP-22015</strain>
    </source>
</reference>
<organism evidence="1 2">
    <name type="scientific">Trichothecium roseum</name>
    <dbReference type="NCBI Taxonomy" id="47278"/>
    <lineage>
        <taxon>Eukaryota</taxon>
        <taxon>Fungi</taxon>
        <taxon>Dikarya</taxon>
        <taxon>Ascomycota</taxon>
        <taxon>Pezizomycotina</taxon>
        <taxon>Sordariomycetes</taxon>
        <taxon>Hypocreomycetidae</taxon>
        <taxon>Hypocreales</taxon>
        <taxon>Hypocreales incertae sedis</taxon>
        <taxon>Trichothecium</taxon>
    </lineage>
</organism>
<name>A0ACC0URB1_9HYPO</name>
<comment type="caution">
    <text evidence="1">The sequence shown here is derived from an EMBL/GenBank/DDBJ whole genome shotgun (WGS) entry which is preliminary data.</text>
</comment>
<gene>
    <name evidence="1" type="ORF">N3K66_008810</name>
</gene>
<evidence type="ECO:0000313" key="1">
    <source>
        <dbReference type="EMBL" id="KAI9896638.1"/>
    </source>
</evidence>
<keyword evidence="2" id="KW-1185">Reference proteome</keyword>
<dbReference type="EMBL" id="CM047948">
    <property type="protein sequence ID" value="KAI9896638.1"/>
    <property type="molecule type" value="Genomic_DNA"/>
</dbReference>
<evidence type="ECO:0000313" key="2">
    <source>
        <dbReference type="Proteomes" id="UP001163324"/>
    </source>
</evidence>
<accession>A0ACC0URB1</accession>
<proteinExistence type="predicted"/>
<protein>
    <submittedName>
        <fullName evidence="1">Uncharacterized protein</fullName>
    </submittedName>
</protein>
<dbReference type="Proteomes" id="UP001163324">
    <property type="component" value="Chromosome 9"/>
</dbReference>
<sequence length="241" mass="26361">MNQELFLYGGKSGWTESEWVTTDDRVRGGSSRSHLSVREKHGPVAVFHGHLDTSTLGGAGFASQRTGGALHLDLSPYAGIRLALPAQQGDGRRYVVTLKDELPGRRDDGRERSGVSWEAEFVNAGGGHGGATDVVLPWASFRATYRGRDKPDAEPLDRSDIQRIGLMMRSFFDSQDGDFSLEIASISVFGPSQQQQQQEGGDDSEEEGEEEDLRKPPTGFPGAKPLRHSSWGWRALFCGLL</sequence>